<organism evidence="1 2">
    <name type="scientific">Pseudomonas putida</name>
    <name type="common">Arthrobacter siderocapsulatus</name>
    <dbReference type="NCBI Taxonomy" id="303"/>
    <lineage>
        <taxon>Bacteria</taxon>
        <taxon>Pseudomonadati</taxon>
        <taxon>Pseudomonadota</taxon>
        <taxon>Gammaproteobacteria</taxon>
        <taxon>Pseudomonadales</taxon>
        <taxon>Pseudomonadaceae</taxon>
        <taxon>Pseudomonas</taxon>
    </lineage>
</organism>
<accession>A0A7W2L6N6</accession>
<evidence type="ECO:0000313" key="1">
    <source>
        <dbReference type="EMBL" id="MBA6119435.1"/>
    </source>
</evidence>
<sequence length="96" mass="10542">MSKNLQLGDLALTLVFDTEIPQGSHVELVERIQEGQFLIGKDRQLKAPTPGWYVTHLSASARVAYGDSELTPLRGSGVPMPNLEGEEICHLFRVPA</sequence>
<dbReference type="AlphaFoldDB" id="A0A7W2L6N6"/>
<dbReference type="EMBL" id="JACGDG010000054">
    <property type="protein sequence ID" value="MBA6119435.1"/>
    <property type="molecule type" value="Genomic_DNA"/>
</dbReference>
<protein>
    <submittedName>
        <fullName evidence="1">Uncharacterized protein</fullName>
    </submittedName>
</protein>
<dbReference type="Proteomes" id="UP000553948">
    <property type="component" value="Unassembled WGS sequence"/>
</dbReference>
<name>A0A7W2L6N6_PSEPU</name>
<dbReference type="RefSeq" id="WP_182387799.1">
    <property type="nucleotide sequence ID" value="NZ_JACGDG010000054.1"/>
</dbReference>
<evidence type="ECO:0000313" key="2">
    <source>
        <dbReference type="Proteomes" id="UP000553948"/>
    </source>
</evidence>
<comment type="caution">
    <text evidence="1">The sequence shown here is derived from an EMBL/GenBank/DDBJ whole genome shotgun (WGS) entry which is preliminary data.</text>
</comment>
<gene>
    <name evidence="1" type="ORF">H4C47_27460</name>
</gene>
<reference evidence="1 2" key="1">
    <citation type="submission" date="2020-07" db="EMBL/GenBank/DDBJ databases">
        <title>Diversity of carbapenemase encoding genes among Pseudomonas putida group clinical isolates in a tertiary Brazilian hospital.</title>
        <authorList>
            <person name="Alberto-Lei F."/>
            <person name="Nodari C.S."/>
            <person name="Streling A.P."/>
            <person name="Paulino J.T."/>
            <person name="Bessa-Neto F.O."/>
            <person name="Cayo R."/>
            <person name="Gales A.C."/>
        </authorList>
    </citation>
    <scope>NUCLEOTIDE SEQUENCE [LARGE SCALE GENOMIC DNA]</scope>
    <source>
        <strain evidence="1 2">12464</strain>
    </source>
</reference>
<proteinExistence type="predicted"/>